<dbReference type="CDD" id="cd00082">
    <property type="entry name" value="HisKA"/>
    <property type="match status" value="1"/>
</dbReference>
<dbReference type="Pfam" id="PF00512">
    <property type="entry name" value="HisKA"/>
    <property type="match status" value="1"/>
</dbReference>
<dbReference type="SMART" id="SM00387">
    <property type="entry name" value="HATPase_c"/>
    <property type="match status" value="1"/>
</dbReference>
<evidence type="ECO:0000256" key="6">
    <source>
        <dbReference type="ARBA" id="ARBA00022777"/>
    </source>
</evidence>
<protein>
    <recommendedName>
        <fullName evidence="2">histidine kinase</fullName>
        <ecNumber evidence="2">2.7.13.3</ecNumber>
    </recommendedName>
</protein>
<dbReference type="EC" id="2.7.13.3" evidence="2"/>
<dbReference type="SUPFAM" id="SSF55874">
    <property type="entry name" value="ATPase domain of HSP90 chaperone/DNA topoisomerase II/histidine kinase"/>
    <property type="match status" value="1"/>
</dbReference>
<comment type="catalytic activity">
    <reaction evidence="1">
        <text>ATP + protein L-histidine = ADP + protein N-phospho-L-histidine.</text>
        <dbReference type="EC" id="2.7.13.3"/>
    </reaction>
</comment>
<keyword evidence="4" id="KW-0808">Transferase</keyword>
<evidence type="ECO:0000256" key="5">
    <source>
        <dbReference type="ARBA" id="ARBA00022741"/>
    </source>
</evidence>
<evidence type="ECO:0000313" key="11">
    <source>
        <dbReference type="Proteomes" id="UP000570166"/>
    </source>
</evidence>
<evidence type="ECO:0000313" key="10">
    <source>
        <dbReference type="EMBL" id="MBA2934571.1"/>
    </source>
</evidence>
<dbReference type="PRINTS" id="PR00344">
    <property type="entry name" value="BCTRLSENSOR"/>
</dbReference>
<accession>A0A838L5D2</accession>
<dbReference type="InterPro" id="IPR005467">
    <property type="entry name" value="His_kinase_dom"/>
</dbReference>
<evidence type="ECO:0000256" key="2">
    <source>
        <dbReference type="ARBA" id="ARBA00012438"/>
    </source>
</evidence>
<evidence type="ECO:0000256" key="3">
    <source>
        <dbReference type="ARBA" id="ARBA00022553"/>
    </source>
</evidence>
<dbReference type="Pfam" id="PF02518">
    <property type="entry name" value="HATPase_c"/>
    <property type="match status" value="1"/>
</dbReference>
<name>A0A838L5D2_9SPHN</name>
<keyword evidence="5" id="KW-0547">Nucleotide-binding</keyword>
<dbReference type="PANTHER" id="PTHR43065">
    <property type="entry name" value="SENSOR HISTIDINE KINASE"/>
    <property type="match status" value="1"/>
</dbReference>
<dbReference type="InterPro" id="IPR035965">
    <property type="entry name" value="PAS-like_dom_sf"/>
</dbReference>
<dbReference type="InterPro" id="IPR004358">
    <property type="entry name" value="Sig_transdc_His_kin-like_C"/>
</dbReference>
<dbReference type="InterPro" id="IPR003661">
    <property type="entry name" value="HisK_dim/P_dom"/>
</dbReference>
<reference evidence="10 11" key="1">
    <citation type="submission" date="2020-07" db="EMBL/GenBank/DDBJ databases">
        <authorList>
            <person name="Sun Q."/>
        </authorList>
    </citation>
    <scope>NUCLEOTIDE SEQUENCE [LARGE SCALE GENOMIC DNA]</scope>
    <source>
        <strain evidence="10 11">CGMCC 1.13654</strain>
    </source>
</reference>
<dbReference type="GO" id="GO:0000155">
    <property type="term" value="F:phosphorelay sensor kinase activity"/>
    <property type="evidence" value="ECO:0007669"/>
    <property type="project" value="InterPro"/>
</dbReference>
<keyword evidence="11" id="KW-1185">Reference proteome</keyword>
<feature type="domain" description="Histidine kinase" evidence="9">
    <location>
        <begin position="198"/>
        <end position="414"/>
    </location>
</feature>
<dbReference type="Gene3D" id="3.30.450.20">
    <property type="entry name" value="PAS domain"/>
    <property type="match status" value="1"/>
</dbReference>
<organism evidence="10 11">
    <name type="scientific">Sphingomonas chungangi</name>
    <dbReference type="NCBI Taxonomy" id="2683589"/>
    <lineage>
        <taxon>Bacteria</taxon>
        <taxon>Pseudomonadati</taxon>
        <taxon>Pseudomonadota</taxon>
        <taxon>Alphaproteobacteria</taxon>
        <taxon>Sphingomonadales</taxon>
        <taxon>Sphingomonadaceae</taxon>
        <taxon>Sphingomonas</taxon>
    </lineage>
</organism>
<dbReference type="Gene3D" id="3.30.565.10">
    <property type="entry name" value="Histidine kinase-like ATPase, C-terminal domain"/>
    <property type="match status" value="1"/>
</dbReference>
<dbReference type="Gene3D" id="1.10.287.130">
    <property type="match status" value="1"/>
</dbReference>
<dbReference type="PROSITE" id="PS50109">
    <property type="entry name" value="HIS_KIN"/>
    <property type="match status" value="1"/>
</dbReference>
<keyword evidence="8" id="KW-0902">Two-component regulatory system</keyword>
<dbReference type="PANTHER" id="PTHR43065:SF10">
    <property type="entry name" value="PEROXIDE STRESS-ACTIVATED HISTIDINE KINASE MAK3"/>
    <property type="match status" value="1"/>
</dbReference>
<comment type="caution">
    <text evidence="10">The sequence shown here is derived from an EMBL/GenBank/DDBJ whole genome shotgun (WGS) entry which is preliminary data.</text>
</comment>
<proteinExistence type="predicted"/>
<evidence type="ECO:0000259" key="9">
    <source>
        <dbReference type="PROSITE" id="PS50109"/>
    </source>
</evidence>
<dbReference type="GO" id="GO:0005524">
    <property type="term" value="F:ATP binding"/>
    <property type="evidence" value="ECO:0007669"/>
    <property type="project" value="UniProtKB-KW"/>
</dbReference>
<evidence type="ECO:0000256" key="4">
    <source>
        <dbReference type="ARBA" id="ARBA00022679"/>
    </source>
</evidence>
<dbReference type="SMART" id="SM00388">
    <property type="entry name" value="HisKA"/>
    <property type="match status" value="1"/>
</dbReference>
<dbReference type="InterPro" id="IPR003594">
    <property type="entry name" value="HATPase_dom"/>
</dbReference>
<dbReference type="EMBL" id="JACEIB010000006">
    <property type="protein sequence ID" value="MBA2934571.1"/>
    <property type="molecule type" value="Genomic_DNA"/>
</dbReference>
<keyword evidence="3" id="KW-0597">Phosphoprotein</keyword>
<gene>
    <name evidence="10" type="ORF">HZF05_10740</name>
</gene>
<evidence type="ECO:0000256" key="8">
    <source>
        <dbReference type="ARBA" id="ARBA00023012"/>
    </source>
</evidence>
<dbReference type="InterPro" id="IPR036097">
    <property type="entry name" value="HisK_dim/P_sf"/>
</dbReference>
<keyword evidence="7" id="KW-0067">ATP-binding</keyword>
<evidence type="ECO:0000256" key="7">
    <source>
        <dbReference type="ARBA" id="ARBA00022840"/>
    </source>
</evidence>
<dbReference type="SUPFAM" id="SSF47384">
    <property type="entry name" value="Homodimeric domain of signal transducing histidine kinase"/>
    <property type="match status" value="1"/>
</dbReference>
<keyword evidence="6" id="KW-0418">Kinase</keyword>
<dbReference type="SUPFAM" id="SSF55785">
    <property type="entry name" value="PYP-like sensor domain (PAS domain)"/>
    <property type="match status" value="1"/>
</dbReference>
<dbReference type="AlphaFoldDB" id="A0A838L5D2"/>
<sequence>MFLAIAGTVADKRSLWSVRASEERYRNLIHHLPCALLQVDSQPMRPIFDELRRQGVTDIARLLEAEPERVQQSRDAVLVTDANNNAVRLFGADRIDRLIGSVDYVFAASPETARRVITAHFDGVRTHREIMKIRRFDGVLRDVELTVTYPTPPERLDITLLTLDDITDRLRTEAQLRELQAEYSRAARISTLGELATSIAHEVNQPLSAIVTNAETSLRWLSREDPNLVKVGQLTTRIADSARHASDIVQRIRGMAAPRAPERLLLDLNGIVEEALLFVRHEIESRAIDLSLRFGRDLPRLFGDRVQLQQVIVNLLLNAVQAIGQGDGTAASIEIRTRIDAGGRVAFAIHDSGPGIAAENIERVFGSFFTTKPDGMGIGLAVCQSIIVAHGGTISASNHPDGGAVFRFVLPAAGTAGS</sequence>
<dbReference type="InterPro" id="IPR036890">
    <property type="entry name" value="HATPase_C_sf"/>
</dbReference>
<evidence type="ECO:0000256" key="1">
    <source>
        <dbReference type="ARBA" id="ARBA00000085"/>
    </source>
</evidence>
<dbReference type="Proteomes" id="UP000570166">
    <property type="component" value="Unassembled WGS sequence"/>
</dbReference>